<comment type="similarity">
    <text evidence="1">Belongs to the peptidase C48 family.</text>
</comment>
<keyword evidence="4" id="KW-0788">Thiol protease</keyword>
<evidence type="ECO:0000256" key="2">
    <source>
        <dbReference type="ARBA" id="ARBA00022670"/>
    </source>
</evidence>
<dbReference type="PROSITE" id="PS50600">
    <property type="entry name" value="ULP_PROTEASE"/>
    <property type="match status" value="1"/>
</dbReference>
<dbReference type="GO" id="GO:0006508">
    <property type="term" value="P:proteolysis"/>
    <property type="evidence" value="ECO:0007669"/>
    <property type="project" value="UniProtKB-KW"/>
</dbReference>
<name>A0A7E4VDF5_PANRE</name>
<reference evidence="7" key="2">
    <citation type="submission" date="2020-10" db="UniProtKB">
        <authorList>
            <consortium name="WormBaseParasite"/>
        </authorList>
    </citation>
    <scope>IDENTIFICATION</scope>
</reference>
<proteinExistence type="inferred from homology"/>
<evidence type="ECO:0000256" key="3">
    <source>
        <dbReference type="ARBA" id="ARBA00022801"/>
    </source>
</evidence>
<dbReference type="Pfam" id="PF02902">
    <property type="entry name" value="Peptidase_C48"/>
    <property type="match status" value="1"/>
</dbReference>
<feature type="domain" description="Ubiquitin-like protease family profile" evidence="5">
    <location>
        <begin position="1"/>
        <end position="159"/>
    </location>
</feature>
<dbReference type="InterPro" id="IPR038765">
    <property type="entry name" value="Papain-like_cys_pep_sf"/>
</dbReference>
<sequence length="249" mass="29139">MEPHNFSMFLGNSKLNHFDAKTIKNDMAKMVDGLNERTRIPIDMFKKDFFFLPICMRDHWFGVTVIDPGGAIVGGKKARKKSTILILDSLRKHINHNHTKWNIRAFLTLLFKALQSYTKIHAHLSYDYNWIDMNNQLPLPIQPNTYDCGIYMLMFYQLFVDSLPTKEDPLVLRNKWDTMDSDKYRMVIHDRIVTVGGFKDFALPSLYRRTDPRKFRRKKRREELKNSAPSYEPVVPVAAEESSSAYSLV</sequence>
<dbReference type="Gene3D" id="3.40.395.10">
    <property type="entry name" value="Adenoviral Proteinase, Chain A"/>
    <property type="match status" value="1"/>
</dbReference>
<protein>
    <submittedName>
        <fullName evidence="7">ULP_PROTEASE domain-containing protein</fullName>
    </submittedName>
</protein>
<dbReference type="PANTHER" id="PTHR46915">
    <property type="entry name" value="UBIQUITIN-LIKE PROTEASE 4-RELATED"/>
    <property type="match status" value="1"/>
</dbReference>
<reference evidence="6" key="1">
    <citation type="journal article" date="2013" name="Genetics">
        <title>The draft genome and transcriptome of Panagrellus redivivus are shaped by the harsh demands of a free-living lifestyle.</title>
        <authorList>
            <person name="Srinivasan J."/>
            <person name="Dillman A.R."/>
            <person name="Macchietto M.G."/>
            <person name="Heikkinen L."/>
            <person name="Lakso M."/>
            <person name="Fracchia K.M."/>
            <person name="Antoshechkin I."/>
            <person name="Mortazavi A."/>
            <person name="Wong G."/>
            <person name="Sternberg P.W."/>
        </authorList>
    </citation>
    <scope>NUCLEOTIDE SEQUENCE [LARGE SCALE GENOMIC DNA]</scope>
    <source>
        <strain evidence="6">MT8872</strain>
    </source>
</reference>
<accession>A0A7E4VDF5</accession>
<dbReference type="WBParaSite" id="Pan_g19136.t1">
    <property type="protein sequence ID" value="Pan_g19136.t1"/>
    <property type="gene ID" value="Pan_g19136"/>
</dbReference>
<evidence type="ECO:0000256" key="1">
    <source>
        <dbReference type="ARBA" id="ARBA00005234"/>
    </source>
</evidence>
<evidence type="ECO:0000256" key="4">
    <source>
        <dbReference type="ARBA" id="ARBA00022807"/>
    </source>
</evidence>
<dbReference type="AlphaFoldDB" id="A0A7E4VDF5"/>
<keyword evidence="6" id="KW-1185">Reference proteome</keyword>
<keyword evidence="2" id="KW-0645">Protease</keyword>
<organism evidence="6 7">
    <name type="scientific">Panagrellus redivivus</name>
    <name type="common">Microworm</name>
    <dbReference type="NCBI Taxonomy" id="6233"/>
    <lineage>
        <taxon>Eukaryota</taxon>
        <taxon>Metazoa</taxon>
        <taxon>Ecdysozoa</taxon>
        <taxon>Nematoda</taxon>
        <taxon>Chromadorea</taxon>
        <taxon>Rhabditida</taxon>
        <taxon>Tylenchina</taxon>
        <taxon>Panagrolaimomorpha</taxon>
        <taxon>Panagrolaimoidea</taxon>
        <taxon>Panagrolaimidae</taxon>
        <taxon>Panagrellus</taxon>
    </lineage>
</organism>
<evidence type="ECO:0000313" key="7">
    <source>
        <dbReference type="WBParaSite" id="Pan_g19136.t1"/>
    </source>
</evidence>
<dbReference type="InterPro" id="IPR003653">
    <property type="entry name" value="Peptidase_C48_C"/>
</dbReference>
<dbReference type="GO" id="GO:0016926">
    <property type="term" value="P:protein desumoylation"/>
    <property type="evidence" value="ECO:0007669"/>
    <property type="project" value="UniProtKB-ARBA"/>
</dbReference>
<dbReference type="PANTHER" id="PTHR46915:SF2">
    <property type="entry name" value="UBIQUITIN-LIKE PROTEASE 4"/>
    <property type="match status" value="1"/>
</dbReference>
<dbReference type="SUPFAM" id="SSF54001">
    <property type="entry name" value="Cysteine proteinases"/>
    <property type="match status" value="1"/>
</dbReference>
<dbReference type="GO" id="GO:0008234">
    <property type="term" value="F:cysteine-type peptidase activity"/>
    <property type="evidence" value="ECO:0007669"/>
    <property type="project" value="UniProtKB-KW"/>
</dbReference>
<evidence type="ECO:0000259" key="5">
    <source>
        <dbReference type="PROSITE" id="PS50600"/>
    </source>
</evidence>
<dbReference type="Proteomes" id="UP000492821">
    <property type="component" value="Unassembled WGS sequence"/>
</dbReference>
<keyword evidence="3" id="KW-0378">Hydrolase</keyword>
<evidence type="ECO:0000313" key="6">
    <source>
        <dbReference type="Proteomes" id="UP000492821"/>
    </source>
</evidence>